<feature type="region of interest" description="Disordered" evidence="1">
    <location>
        <begin position="651"/>
        <end position="774"/>
    </location>
</feature>
<dbReference type="InterPro" id="IPR036420">
    <property type="entry name" value="BRCT_dom_sf"/>
</dbReference>
<feature type="compositionally biased region" description="Basic residues" evidence="1">
    <location>
        <begin position="306"/>
        <end position="316"/>
    </location>
</feature>
<sequence length="1749" mass="187869">MAPRKPASPAKPRRITRARAGDADTTATATTQSSRRKATKDAAVPTTTLAKAIESKSRVTKKSAPATTKPVKGGRVTTRSTKVTPVLEPDEGSDNETEPAIEAAITKPVVKATRTTRKTEPPSGPTGLAAAPRRRIKVTPLVNNEPQPEPALATVVEEEPRKKSSGRTKKENAVPVVKPATTTRTKRNAGAAGLVAQTEPEPTEPETKKRGRTTRAAKSEEEVLAKTTTETTVAPTKSRGRPKKEKVAADQVEEPKIEATATRRTRARTASVNSSVLPDPVSVVVPKKKVTFEPLPGDDEDEKENKRPKTTAKGKATKASTTTKKTEPAATGMRAKPIRKAASARTTKATRATAAKAPAAPADEMEVDEPETRMPRALTPKKITQVAKAVSTHSEDEEDEDELSGAKTPVRNLSLSPRRGLTPSAVRPLSPVKTLDFATALRPFSPEKSDRGEAMSMLSPPRRMPTSPSKDLLKETPRRAPEGVSIFRAQIPASNGVSLSLSPSKNQSLLQQSAKRGLAEKIVFPPSAMKSLATPLKTPFLSSPARRLFSASKSRTPARASPSPKKLSEKENASPLAELDEANDAVHEVEVSSHFRSSVSPQRSARVYRLSEDELAQEMGLNFDESVLSVRSPLKVDKVKPVVADAPASTIKSPAQRDIEVSAGQAEDIVEMETPEDSVHEDTTADEDNDDTIMDPALEHEEASEDEEEAPTGVSLHEISIEEPMRDHSEPEQTETKPRISDILFNRLRQVNDDDSEDELAGDQTPDDRMLKPSFRPSLSAANIKSRLSTGIVPPSASQNLGFTPLAAQVQGWRAASPEKRTAAMVAARSQGLFSPVARMHVDGAVELSRPDTPGSKRKSLADRLSLAPSMAESPLKPDFFADGMAAQDFEDQAEAGEGDLGENEDLHDFVEQDVVEAGGPVDADDGEHLVEEDDDKPVIQASAELTTDLVNLTHASDTAMVDFNALAHEAEELAQEDAVERDIAEQDVPEVSDPLEPLETVDEEQEQSILSTSSAASDEDGEQGREAEREDEQAVEEEHSMLSTSSGSGSFADENEVPVDHPTELVEAASAVSETPNEADEEHDSSEESTILLHNHEPEIGTPAMYQDDISHITAASIEISPARTEMTPSRPNISISIDEMDFTVTPVRPDPSVPRQIHTVVSKVPLRPEGTIAAASVSPLKNPRKRTRSLSASTPQGSKRRSLGLEVQAQASAPVLGEDLLMTPRGNAVSVSPQRRVRSAAPSPAHSLASGLTTPGQISFAIDDFGNSTLDGIEMPEDEDEIMSDDVEHEQNESVVTIGSAMFKTPVAPAKRSRSSLASESARSNGTATPSYAMSTKSSKSRIEATPRVTPSKVSASASKTPATATKTKTPSTMLKSKLAAKTPQTSRTPLQAVGNGILHGAVVHTDIHTSEGMDASAFYIDTLTAMGARVVRDWRWNPRLSVAPSEQEHSTTQALSLNDTPGITHVVYKDGGKRTLEKVRAAKGQVLCVGVGWVLDCMREGKWLDEATYAVDQTIMPRGGSRRRKSMEPRMLVNENGSLSASKERRSRSFSVGVESSGMSKDLKLDLINTPVRGREILQSREDAYDATEISEETEISSTYQSPTAATVGGGGDTANVGLLMAQQDAMRTPGSFMSRRHINVDASTPESISLAVDYDPRTAATPLTPYLVAKGRGLIQMSAPPKQENKGIFDQDEEDSILAQKENQSGAGRKFQVKGGKKVFDGRRKTLGGPGLAFKPVVGSPLRKE</sequence>
<feature type="domain" description="BRCT" evidence="2">
    <location>
        <begin position="1467"/>
        <end position="1514"/>
    </location>
</feature>
<feature type="region of interest" description="Disordered" evidence="1">
    <location>
        <begin position="1308"/>
        <end position="1391"/>
    </location>
</feature>
<protein>
    <recommendedName>
        <fullName evidence="2">BRCT domain-containing protein</fullName>
    </recommendedName>
</protein>
<accession>A0AA39CEA7</accession>
<dbReference type="PROSITE" id="PS50172">
    <property type="entry name" value="BRCT"/>
    <property type="match status" value="1"/>
</dbReference>
<reference evidence="3" key="1">
    <citation type="submission" date="2022-10" db="EMBL/GenBank/DDBJ databases">
        <title>Culturing micro-colonial fungi from biological soil crusts in the Mojave desert and describing Neophaeococcomyces mojavensis, and introducing the new genera and species Taxawa tesnikishii.</title>
        <authorList>
            <person name="Kurbessoian T."/>
            <person name="Stajich J.E."/>
        </authorList>
    </citation>
    <scope>NUCLEOTIDE SEQUENCE</scope>
    <source>
        <strain evidence="3">TK_41</strain>
    </source>
</reference>
<feature type="region of interest" description="Disordered" evidence="1">
    <location>
        <begin position="291"/>
        <end position="427"/>
    </location>
</feature>
<keyword evidence="4" id="KW-1185">Reference proteome</keyword>
<feature type="compositionally biased region" description="Acidic residues" evidence="1">
    <location>
        <begin position="88"/>
        <end position="99"/>
    </location>
</feature>
<feature type="compositionally biased region" description="Low complexity" evidence="1">
    <location>
        <begin position="1317"/>
        <end position="1326"/>
    </location>
</feature>
<feature type="region of interest" description="Disordered" evidence="1">
    <location>
        <begin position="1175"/>
        <end position="1208"/>
    </location>
</feature>
<dbReference type="Proteomes" id="UP001172673">
    <property type="component" value="Unassembled WGS sequence"/>
</dbReference>
<feature type="region of interest" description="Disordered" evidence="1">
    <location>
        <begin position="1522"/>
        <end position="1556"/>
    </location>
</feature>
<organism evidence="3 4">
    <name type="scientific">Cladophialophora chaetospira</name>
    <dbReference type="NCBI Taxonomy" id="386627"/>
    <lineage>
        <taxon>Eukaryota</taxon>
        <taxon>Fungi</taxon>
        <taxon>Dikarya</taxon>
        <taxon>Ascomycota</taxon>
        <taxon>Pezizomycotina</taxon>
        <taxon>Eurotiomycetes</taxon>
        <taxon>Chaetothyriomycetidae</taxon>
        <taxon>Chaetothyriales</taxon>
        <taxon>Herpotrichiellaceae</taxon>
        <taxon>Cladophialophora</taxon>
    </lineage>
</organism>
<name>A0AA39CEA7_9EURO</name>
<evidence type="ECO:0000313" key="3">
    <source>
        <dbReference type="EMBL" id="KAJ9605123.1"/>
    </source>
</evidence>
<comment type="caution">
    <text evidence="3">The sequence shown here is derived from an EMBL/GenBank/DDBJ whole genome shotgun (WGS) entry which is preliminary data.</text>
</comment>
<dbReference type="InterPro" id="IPR022047">
    <property type="entry name" value="Microcephalin-like"/>
</dbReference>
<feature type="compositionally biased region" description="Low complexity" evidence="1">
    <location>
        <begin position="1351"/>
        <end position="1375"/>
    </location>
</feature>
<gene>
    <name evidence="3" type="ORF">H2200_010513</name>
</gene>
<feature type="compositionally biased region" description="Polar residues" evidence="1">
    <location>
        <begin position="1008"/>
        <end position="1017"/>
    </location>
</feature>
<dbReference type="Gene3D" id="3.40.50.10190">
    <property type="entry name" value="BRCT domain"/>
    <property type="match status" value="1"/>
</dbReference>
<dbReference type="CDD" id="cd17716">
    <property type="entry name" value="BRCT_microcephalin_rpt1"/>
    <property type="match status" value="1"/>
</dbReference>
<proteinExistence type="predicted"/>
<dbReference type="InterPro" id="IPR001357">
    <property type="entry name" value="BRCT_dom"/>
</dbReference>
<feature type="compositionally biased region" description="Acidic residues" evidence="1">
    <location>
        <begin position="684"/>
        <end position="693"/>
    </location>
</feature>
<feature type="region of interest" description="Disordered" evidence="1">
    <location>
        <begin position="1"/>
        <end position="274"/>
    </location>
</feature>
<dbReference type="EMBL" id="JAPDRK010000017">
    <property type="protein sequence ID" value="KAJ9605123.1"/>
    <property type="molecule type" value="Genomic_DNA"/>
</dbReference>
<dbReference type="PANTHER" id="PTHR14625">
    <property type="entry name" value="MICROCEPHALIN"/>
    <property type="match status" value="1"/>
</dbReference>
<feature type="compositionally biased region" description="Basic and acidic residues" evidence="1">
    <location>
        <begin position="719"/>
        <end position="740"/>
    </location>
</feature>
<feature type="region of interest" description="Disordered" evidence="1">
    <location>
        <begin position="441"/>
        <end position="477"/>
    </location>
</feature>
<dbReference type="GO" id="GO:0000278">
    <property type="term" value="P:mitotic cell cycle"/>
    <property type="evidence" value="ECO:0007669"/>
    <property type="project" value="TreeGrafter"/>
</dbReference>
<feature type="compositionally biased region" description="Low complexity" evidence="1">
    <location>
        <begin position="23"/>
        <end position="33"/>
    </location>
</feature>
<evidence type="ECO:0000313" key="4">
    <source>
        <dbReference type="Proteomes" id="UP001172673"/>
    </source>
</evidence>
<feature type="compositionally biased region" description="Low complexity" evidence="1">
    <location>
        <begin position="1042"/>
        <end position="1051"/>
    </location>
</feature>
<feature type="region of interest" description="Disordered" evidence="1">
    <location>
        <begin position="1705"/>
        <end position="1749"/>
    </location>
</feature>
<dbReference type="PANTHER" id="PTHR14625:SF3">
    <property type="entry name" value="MICROCEPHALIN"/>
    <property type="match status" value="1"/>
</dbReference>
<feature type="compositionally biased region" description="Basic and acidic residues" evidence="1">
    <location>
        <begin position="158"/>
        <end position="172"/>
    </location>
</feature>
<feature type="compositionally biased region" description="Polar residues" evidence="1">
    <location>
        <begin position="1327"/>
        <end position="1340"/>
    </location>
</feature>
<evidence type="ECO:0000256" key="1">
    <source>
        <dbReference type="SAM" id="MobiDB-lite"/>
    </source>
</evidence>
<feature type="compositionally biased region" description="Basic and acidic residues" evidence="1">
    <location>
        <begin position="245"/>
        <end position="257"/>
    </location>
</feature>
<feature type="region of interest" description="Disordered" evidence="1">
    <location>
        <begin position="973"/>
        <end position="1062"/>
    </location>
</feature>
<dbReference type="SUPFAM" id="SSF52113">
    <property type="entry name" value="BRCT domain"/>
    <property type="match status" value="1"/>
</dbReference>
<feature type="compositionally biased region" description="Low complexity" evidence="1">
    <location>
        <begin position="340"/>
        <end position="362"/>
    </location>
</feature>
<evidence type="ECO:0000259" key="2">
    <source>
        <dbReference type="PROSITE" id="PS50172"/>
    </source>
</evidence>
<feature type="compositionally biased region" description="Low complexity" evidence="1">
    <location>
        <begin position="225"/>
        <end position="237"/>
    </location>
</feature>
<feature type="compositionally biased region" description="Low complexity" evidence="1">
    <location>
        <begin position="317"/>
        <end position="331"/>
    </location>
</feature>
<feature type="compositionally biased region" description="Low complexity" evidence="1">
    <location>
        <begin position="1"/>
        <end position="10"/>
    </location>
</feature>
<feature type="region of interest" description="Disordered" evidence="1">
    <location>
        <begin position="547"/>
        <end position="585"/>
    </location>
</feature>